<dbReference type="AlphaFoldDB" id="A0A0S7BTG4"/>
<dbReference type="OrthoDB" id="9797989at2"/>
<dbReference type="EMBL" id="DF968181">
    <property type="protein sequence ID" value="GAP40144.1"/>
    <property type="molecule type" value="Genomic_DNA"/>
</dbReference>
<reference evidence="2" key="1">
    <citation type="journal article" date="2015" name="Genome Announc.">
        <title>Draft Genome Sequence of Anaerolineae Strain TC1, a Novel Isolate from a Methanogenic Wastewater Treatment System.</title>
        <authorList>
            <person name="Matsuura N."/>
            <person name="Tourlousse D.M."/>
            <person name="Sun L."/>
            <person name="Toyonaga M."/>
            <person name="Kuroda K."/>
            <person name="Ohashi A."/>
            <person name="Cruz R."/>
            <person name="Yamaguchi T."/>
            <person name="Sekiguchi Y."/>
        </authorList>
    </citation>
    <scope>NUCLEOTIDE SEQUENCE [LARGE SCALE GENOMIC DNA]</scope>
    <source>
        <strain evidence="2">TC1</strain>
    </source>
</reference>
<organism evidence="2">
    <name type="scientific">Flexilinea flocculi</name>
    <dbReference type="NCBI Taxonomy" id="1678840"/>
    <lineage>
        <taxon>Bacteria</taxon>
        <taxon>Bacillati</taxon>
        <taxon>Chloroflexota</taxon>
        <taxon>Anaerolineae</taxon>
        <taxon>Anaerolineales</taxon>
        <taxon>Anaerolineaceae</taxon>
        <taxon>Flexilinea</taxon>
    </lineage>
</organism>
<gene>
    <name evidence="2" type="ORF">ATC1_13110</name>
</gene>
<feature type="domain" description="N-acetyltransferase" evidence="1">
    <location>
        <begin position="32"/>
        <end position="177"/>
    </location>
</feature>
<evidence type="ECO:0000313" key="2">
    <source>
        <dbReference type="EMBL" id="GAP40144.1"/>
    </source>
</evidence>
<keyword evidence="3" id="KW-1185">Reference proteome</keyword>
<dbReference type="Gene3D" id="3.40.630.30">
    <property type="match status" value="1"/>
</dbReference>
<dbReference type="PROSITE" id="PS51186">
    <property type="entry name" value="GNAT"/>
    <property type="match status" value="1"/>
</dbReference>
<dbReference type="InterPro" id="IPR016181">
    <property type="entry name" value="Acyl_CoA_acyltransferase"/>
</dbReference>
<evidence type="ECO:0000313" key="3">
    <source>
        <dbReference type="Proteomes" id="UP000053370"/>
    </source>
</evidence>
<dbReference type="Pfam" id="PF00583">
    <property type="entry name" value="Acetyltransf_1"/>
    <property type="match status" value="1"/>
</dbReference>
<accession>A0A0S7BTG4</accession>
<protein>
    <submittedName>
        <fullName evidence="2">Predicted acetyltransferase</fullName>
    </submittedName>
</protein>
<keyword evidence="2" id="KW-0808">Transferase</keyword>
<dbReference type="RefSeq" id="WP_062279191.1">
    <property type="nucleotide sequence ID" value="NZ_DF968181.1"/>
</dbReference>
<dbReference type="SUPFAM" id="SSF55729">
    <property type="entry name" value="Acyl-CoA N-acyltransferases (Nat)"/>
    <property type="match status" value="1"/>
</dbReference>
<dbReference type="GO" id="GO:0016747">
    <property type="term" value="F:acyltransferase activity, transferring groups other than amino-acyl groups"/>
    <property type="evidence" value="ECO:0007669"/>
    <property type="project" value="InterPro"/>
</dbReference>
<sequence length="177" mass="20653">MEEIELIFPEMRHKSAALAYKQEHFDHGEYSIHGSTLLDKMDSYEEWLKMIRDNSDEKTVRSSWVPSSTYFAFRKTDGKLIGMIDFRHQFNEYLRNFGGNIGYSVCPSERKKGYAVQMLNLILEKAKQIGLKKVMLSCYQENAASRRTIEKCGGLLEKEIQEPDGKTLQIYWIQIHS</sequence>
<dbReference type="PANTHER" id="PTHR39173">
    <property type="entry name" value="ACETYLTRANSFERASE"/>
    <property type="match status" value="1"/>
</dbReference>
<dbReference type="STRING" id="1678840.ATC1_13110"/>
<name>A0A0S7BTG4_9CHLR</name>
<dbReference type="PANTHER" id="PTHR39173:SF1">
    <property type="entry name" value="ACETYLTRANSFERASE"/>
    <property type="match status" value="1"/>
</dbReference>
<dbReference type="Proteomes" id="UP000053370">
    <property type="component" value="Unassembled WGS sequence"/>
</dbReference>
<proteinExistence type="predicted"/>
<evidence type="ECO:0000259" key="1">
    <source>
        <dbReference type="PROSITE" id="PS51186"/>
    </source>
</evidence>
<dbReference type="InterPro" id="IPR000182">
    <property type="entry name" value="GNAT_dom"/>
</dbReference>